<dbReference type="RefSeq" id="WP_183566315.1">
    <property type="nucleotide sequence ID" value="NZ_JACHOP010000003.1"/>
</dbReference>
<sequence>MSNSEQRLIGDSIVEISGQGPAIVFVHGFTTTAEFWREQVAPFSRDRRVIRVNLPGHGVSPRPEERGYAIDDFVVDLERVFTELAIEPCVLVGLSMGGTIAQRFVLKNPPRVNALVLVGATPHGLGPDVKVENVLTAIDRFGVAIASQHVIERSFAACAPASIVDWAKNEVVQTPAHVARVAIRSLNASDSRSELSSIRIPTLVVVGEEDAITPPAESRALADGIPDSWLTIIPNAAHFPMIEQPHIFNAKFSEFLNSI</sequence>
<evidence type="ECO:0000313" key="3">
    <source>
        <dbReference type="Proteomes" id="UP000583454"/>
    </source>
</evidence>
<dbReference type="SUPFAM" id="SSF53474">
    <property type="entry name" value="alpha/beta-Hydrolases"/>
    <property type="match status" value="1"/>
</dbReference>
<organism evidence="2 3">
    <name type="scientific">Methylorubrum rhodinum</name>
    <dbReference type="NCBI Taxonomy" id="29428"/>
    <lineage>
        <taxon>Bacteria</taxon>
        <taxon>Pseudomonadati</taxon>
        <taxon>Pseudomonadota</taxon>
        <taxon>Alphaproteobacteria</taxon>
        <taxon>Hyphomicrobiales</taxon>
        <taxon>Methylobacteriaceae</taxon>
        <taxon>Methylorubrum</taxon>
    </lineage>
</organism>
<dbReference type="InterPro" id="IPR000073">
    <property type="entry name" value="AB_hydrolase_1"/>
</dbReference>
<name>A0A840ZFF8_9HYPH</name>
<evidence type="ECO:0000313" key="2">
    <source>
        <dbReference type="EMBL" id="MBB5756479.1"/>
    </source>
</evidence>
<dbReference type="PRINTS" id="PR00111">
    <property type="entry name" value="ABHYDROLASE"/>
</dbReference>
<dbReference type="Gene3D" id="3.40.50.1820">
    <property type="entry name" value="alpha/beta hydrolase"/>
    <property type="match status" value="1"/>
</dbReference>
<gene>
    <name evidence="2" type="ORF">HNR00_001177</name>
</gene>
<comment type="caution">
    <text evidence="2">The sequence shown here is derived from an EMBL/GenBank/DDBJ whole genome shotgun (WGS) entry which is preliminary data.</text>
</comment>
<dbReference type="PANTHER" id="PTHR43798">
    <property type="entry name" value="MONOACYLGLYCEROL LIPASE"/>
    <property type="match status" value="1"/>
</dbReference>
<dbReference type="Pfam" id="PF12697">
    <property type="entry name" value="Abhydrolase_6"/>
    <property type="match status" value="1"/>
</dbReference>
<keyword evidence="3" id="KW-1185">Reference proteome</keyword>
<reference evidence="2 3" key="1">
    <citation type="submission" date="2020-08" db="EMBL/GenBank/DDBJ databases">
        <title>Genomic Encyclopedia of Type Strains, Phase IV (KMG-IV): sequencing the most valuable type-strain genomes for metagenomic binning, comparative biology and taxonomic classification.</title>
        <authorList>
            <person name="Goeker M."/>
        </authorList>
    </citation>
    <scope>NUCLEOTIDE SEQUENCE [LARGE SCALE GENOMIC DNA]</scope>
    <source>
        <strain evidence="2 3">DSM 2163</strain>
    </source>
</reference>
<accession>A0A840ZFF8</accession>
<feature type="domain" description="AB hydrolase-1" evidence="1">
    <location>
        <begin position="23"/>
        <end position="249"/>
    </location>
</feature>
<proteinExistence type="predicted"/>
<protein>
    <submittedName>
        <fullName evidence="2">Pimeloyl-ACP methyl ester carboxylesterase</fullName>
    </submittedName>
</protein>
<dbReference type="Proteomes" id="UP000583454">
    <property type="component" value="Unassembled WGS sequence"/>
</dbReference>
<dbReference type="AlphaFoldDB" id="A0A840ZFF8"/>
<dbReference type="EMBL" id="JACHOP010000003">
    <property type="protein sequence ID" value="MBB5756479.1"/>
    <property type="molecule type" value="Genomic_DNA"/>
</dbReference>
<evidence type="ECO:0000259" key="1">
    <source>
        <dbReference type="Pfam" id="PF12697"/>
    </source>
</evidence>
<dbReference type="InterPro" id="IPR050266">
    <property type="entry name" value="AB_hydrolase_sf"/>
</dbReference>
<dbReference type="InterPro" id="IPR029058">
    <property type="entry name" value="AB_hydrolase_fold"/>
</dbReference>